<reference evidence="5" key="1">
    <citation type="submission" date="2016-11" db="UniProtKB">
        <authorList>
            <consortium name="WormBaseParasite"/>
        </authorList>
    </citation>
    <scope>IDENTIFICATION</scope>
</reference>
<keyword evidence="1" id="KW-0206">Cytoskeleton</keyword>
<dbReference type="Pfam" id="PF00635">
    <property type="entry name" value="Motile_Sperm"/>
    <property type="match status" value="1"/>
</dbReference>
<dbReference type="PROSITE" id="PS50202">
    <property type="entry name" value="MSP"/>
    <property type="match status" value="1"/>
</dbReference>
<dbReference type="eggNOG" id="KOG0439">
    <property type="taxonomic scope" value="Eukaryota"/>
</dbReference>
<feature type="domain" description="MSP" evidence="3">
    <location>
        <begin position="41"/>
        <end position="171"/>
    </location>
</feature>
<proteinExistence type="predicted"/>
<dbReference type="Proteomes" id="UP000095282">
    <property type="component" value="Unplaced"/>
</dbReference>
<dbReference type="InterPro" id="IPR051774">
    <property type="entry name" value="Sperm-specific_class_P"/>
</dbReference>
<dbReference type="PANTHER" id="PTHR22947">
    <property type="entry name" value="MAJOR SPERM PROTEIN"/>
    <property type="match status" value="1"/>
</dbReference>
<protein>
    <recommendedName>
        <fullName evidence="1">Major sperm protein</fullName>
    </recommendedName>
</protein>
<feature type="region of interest" description="Disordered" evidence="2">
    <location>
        <begin position="1"/>
        <end position="24"/>
    </location>
</feature>
<dbReference type="InterPro" id="IPR013783">
    <property type="entry name" value="Ig-like_fold"/>
</dbReference>
<dbReference type="AlphaFoldDB" id="A0A1I7V516"/>
<dbReference type="SUPFAM" id="SSF49354">
    <property type="entry name" value="PapD-like"/>
    <property type="match status" value="1"/>
</dbReference>
<evidence type="ECO:0000259" key="3">
    <source>
        <dbReference type="PROSITE" id="PS50202"/>
    </source>
</evidence>
<dbReference type="WBParaSite" id="Csp11.Scaffold80.g508.t1">
    <property type="protein sequence ID" value="Csp11.Scaffold80.g508.t1"/>
    <property type="gene ID" value="Csp11.Scaffold80.g508"/>
</dbReference>
<comment type="function">
    <text evidence="1">Central component in molecular interactions underlying sperm crawling. Forms an extensive filament system that extends from sperm villipoda, along the leading edge of the pseudopod.</text>
</comment>
<accession>A0A1I7V516</accession>
<sequence length="171" mass="19545">MAAQDTLRVDVEEKKAAEDANKEPPKRLIKIVNGKNEPAFQLKIVPEHLIFKYCSPVPGFATFTIINTKSDRQAFKVKSHDNEWYRAKPSVGFIKAGEKVHVRVMYLNPNQQPPPPEQHTKHVVVFHVSAGNAKTYKEAFAKKPDGIHHYYCNHLVEMQQVVDDNETDKKN</sequence>
<dbReference type="PANTHER" id="PTHR22947:SF10">
    <property type="entry name" value="MAJOR SPERM PROTEIN"/>
    <property type="match status" value="1"/>
</dbReference>
<dbReference type="InterPro" id="IPR008962">
    <property type="entry name" value="PapD-like_sf"/>
</dbReference>
<evidence type="ECO:0000256" key="1">
    <source>
        <dbReference type="RuleBase" id="RU003425"/>
    </source>
</evidence>
<organism evidence="4 5">
    <name type="scientific">Caenorhabditis tropicalis</name>
    <dbReference type="NCBI Taxonomy" id="1561998"/>
    <lineage>
        <taxon>Eukaryota</taxon>
        <taxon>Metazoa</taxon>
        <taxon>Ecdysozoa</taxon>
        <taxon>Nematoda</taxon>
        <taxon>Chromadorea</taxon>
        <taxon>Rhabditida</taxon>
        <taxon>Rhabditina</taxon>
        <taxon>Rhabditomorpha</taxon>
        <taxon>Rhabditoidea</taxon>
        <taxon>Rhabditidae</taxon>
        <taxon>Peloderinae</taxon>
        <taxon>Caenorhabditis</taxon>
    </lineage>
</organism>
<dbReference type="STRING" id="1561998.A0A1I7V516"/>
<dbReference type="Gene3D" id="2.60.40.10">
    <property type="entry name" value="Immunoglobulins"/>
    <property type="match status" value="1"/>
</dbReference>
<evidence type="ECO:0000313" key="4">
    <source>
        <dbReference type="Proteomes" id="UP000095282"/>
    </source>
</evidence>
<keyword evidence="4" id="KW-1185">Reference proteome</keyword>
<name>A0A1I7V516_9PELO</name>
<dbReference type="InterPro" id="IPR000535">
    <property type="entry name" value="MSP_dom"/>
</dbReference>
<feature type="compositionally biased region" description="Basic and acidic residues" evidence="2">
    <location>
        <begin position="7"/>
        <end position="24"/>
    </location>
</feature>
<evidence type="ECO:0000313" key="5">
    <source>
        <dbReference type="WBParaSite" id="Csp11.Scaffold80.g508.t1"/>
    </source>
</evidence>
<evidence type="ECO:0000256" key="2">
    <source>
        <dbReference type="SAM" id="MobiDB-lite"/>
    </source>
</evidence>
<keyword evidence="1" id="KW-0963">Cytoplasm</keyword>